<feature type="region of interest" description="Disordered" evidence="1">
    <location>
        <begin position="268"/>
        <end position="291"/>
    </location>
</feature>
<feature type="compositionally biased region" description="Basic and acidic residues" evidence="1">
    <location>
        <begin position="210"/>
        <end position="235"/>
    </location>
</feature>
<feature type="compositionally biased region" description="Basic and acidic residues" evidence="1">
    <location>
        <begin position="431"/>
        <end position="440"/>
    </location>
</feature>
<gene>
    <name evidence="2" type="ORF">TGEB3V08_LOCUS1669</name>
</gene>
<feature type="region of interest" description="Disordered" evidence="1">
    <location>
        <begin position="210"/>
        <end position="241"/>
    </location>
</feature>
<feature type="compositionally biased region" description="Basic and acidic residues" evidence="1">
    <location>
        <begin position="138"/>
        <end position="152"/>
    </location>
</feature>
<evidence type="ECO:0000313" key="2">
    <source>
        <dbReference type="EMBL" id="CAD7587477.1"/>
    </source>
</evidence>
<feature type="compositionally biased region" description="Polar residues" evidence="1">
    <location>
        <begin position="117"/>
        <end position="137"/>
    </location>
</feature>
<feature type="compositionally biased region" description="Polar residues" evidence="1">
    <location>
        <begin position="441"/>
        <end position="461"/>
    </location>
</feature>
<organism evidence="2">
    <name type="scientific">Timema genevievae</name>
    <name type="common">Walking stick</name>
    <dbReference type="NCBI Taxonomy" id="629358"/>
    <lineage>
        <taxon>Eukaryota</taxon>
        <taxon>Metazoa</taxon>
        <taxon>Ecdysozoa</taxon>
        <taxon>Arthropoda</taxon>
        <taxon>Hexapoda</taxon>
        <taxon>Insecta</taxon>
        <taxon>Pterygota</taxon>
        <taxon>Neoptera</taxon>
        <taxon>Polyneoptera</taxon>
        <taxon>Phasmatodea</taxon>
        <taxon>Timematodea</taxon>
        <taxon>Timematoidea</taxon>
        <taxon>Timematidae</taxon>
        <taxon>Timema</taxon>
    </lineage>
</organism>
<proteinExistence type="predicted"/>
<feature type="region of interest" description="Disordered" evidence="1">
    <location>
        <begin position="384"/>
        <end position="404"/>
    </location>
</feature>
<feature type="compositionally biased region" description="Basic and acidic residues" evidence="1">
    <location>
        <begin position="182"/>
        <end position="198"/>
    </location>
</feature>
<feature type="compositionally biased region" description="Low complexity" evidence="1">
    <location>
        <begin position="384"/>
        <end position="400"/>
    </location>
</feature>
<accession>A0A7R9JQM1</accession>
<dbReference type="AlphaFoldDB" id="A0A7R9JQM1"/>
<feature type="region of interest" description="Disordered" evidence="1">
    <location>
        <begin position="103"/>
        <end position="198"/>
    </location>
</feature>
<dbReference type="EMBL" id="OE839503">
    <property type="protein sequence ID" value="CAD7587477.1"/>
    <property type="molecule type" value="Genomic_DNA"/>
</dbReference>
<feature type="compositionally biased region" description="Basic and acidic residues" evidence="1">
    <location>
        <begin position="462"/>
        <end position="472"/>
    </location>
</feature>
<evidence type="ECO:0000256" key="1">
    <source>
        <dbReference type="SAM" id="MobiDB-lite"/>
    </source>
</evidence>
<sequence length="472" mass="50468">MSVIFPWRLETIHGRGPLTQPQAGGFLSRYTNILRAARLSVRALDKIGPPYLVDTPAVEHVSTDRATVSGGHPLKLNMSCVVSGGKQIRTLFVQRSFQPSNLKRMKGPPLITGYMGSGSQRGSSTPSLHLCFTSSFEQGHHPHLANEEKPESSEGVAVASEPEAQTQKSESAPEADATLPPKEVESIEKKDEGKAEEKIEVKAEDKIEIKAEEKEEEKTEVKSEEPVPKTEELKEVPASPVSAVVEEKGAVVIVEVANVVVAALSEEVPPLPASPPPVDTAPETLSAPVDSLLTEVSPPLLDSAPATEISVETVVAEMVAKVTQEEPVQAVPKVVEEVKDAAEQSLKEPVAIISEAVKEVLDTVEVPPPVNEVVKVVETAPTPVEETPAPVEPTPTSEPALIAAPEPTEVLVNKLENGFPEPELGQQIIDEPIKKSEDVKSSASEQVSQIQESVTVGNDSTESSKPRTPVEE</sequence>
<reference evidence="2" key="1">
    <citation type="submission" date="2020-11" db="EMBL/GenBank/DDBJ databases">
        <authorList>
            <person name="Tran Van P."/>
        </authorList>
    </citation>
    <scope>NUCLEOTIDE SEQUENCE</scope>
</reference>
<feature type="region of interest" description="Disordered" evidence="1">
    <location>
        <begin position="417"/>
        <end position="472"/>
    </location>
</feature>
<name>A0A7R9JQM1_TIMGE</name>
<protein>
    <submittedName>
        <fullName evidence="2">Uncharacterized protein</fullName>
    </submittedName>
</protein>
<feature type="compositionally biased region" description="Pro residues" evidence="1">
    <location>
        <begin position="269"/>
        <end position="279"/>
    </location>
</feature>